<comment type="similarity">
    <text evidence="7">Belongs to the binding-protein-dependent transport system permease family.</text>
</comment>
<dbReference type="InterPro" id="IPR050809">
    <property type="entry name" value="UgpAE/MalFG_permease"/>
</dbReference>
<feature type="transmembrane region" description="Helical" evidence="7">
    <location>
        <begin position="9"/>
        <end position="28"/>
    </location>
</feature>
<keyword evidence="10" id="KW-1185">Reference proteome</keyword>
<keyword evidence="5 7" id="KW-1133">Transmembrane helix</keyword>
<dbReference type="AlphaFoldDB" id="A0A1G9ZX64"/>
<evidence type="ECO:0000256" key="6">
    <source>
        <dbReference type="ARBA" id="ARBA00023136"/>
    </source>
</evidence>
<feature type="domain" description="ABC transmembrane type-1" evidence="8">
    <location>
        <begin position="66"/>
        <end position="278"/>
    </location>
</feature>
<reference evidence="9 10" key="1">
    <citation type="submission" date="2016-10" db="EMBL/GenBank/DDBJ databases">
        <authorList>
            <person name="de Groot N.N."/>
        </authorList>
    </citation>
    <scope>NUCLEOTIDE SEQUENCE [LARGE SCALE GENOMIC DNA]</scope>
    <source>
        <strain evidence="9 10">DSM 16981</strain>
    </source>
</reference>
<dbReference type="InterPro" id="IPR000515">
    <property type="entry name" value="MetI-like"/>
</dbReference>
<protein>
    <submittedName>
        <fullName evidence="9">sn-glycerol 3-phosphate transport system permease protein</fullName>
    </submittedName>
</protein>
<dbReference type="PANTHER" id="PTHR43227">
    <property type="entry name" value="BLL4140 PROTEIN"/>
    <property type="match status" value="1"/>
</dbReference>
<keyword evidence="3" id="KW-1003">Cell membrane</keyword>
<evidence type="ECO:0000259" key="8">
    <source>
        <dbReference type="PROSITE" id="PS50928"/>
    </source>
</evidence>
<dbReference type="Proteomes" id="UP000199309">
    <property type="component" value="Unassembled WGS sequence"/>
</dbReference>
<keyword evidence="2 7" id="KW-0813">Transport</keyword>
<dbReference type="PANTHER" id="PTHR43227:SF11">
    <property type="entry name" value="BLL4140 PROTEIN"/>
    <property type="match status" value="1"/>
</dbReference>
<dbReference type="InterPro" id="IPR035906">
    <property type="entry name" value="MetI-like_sf"/>
</dbReference>
<evidence type="ECO:0000313" key="10">
    <source>
        <dbReference type="Proteomes" id="UP000199309"/>
    </source>
</evidence>
<evidence type="ECO:0000313" key="9">
    <source>
        <dbReference type="EMBL" id="SDN25511.1"/>
    </source>
</evidence>
<sequence>MNRLSGKGYAFFLPSVLIFFVFYYWPLLVNLGLSFFSWNMVSAKAKFVGISNYIAIIQSPEFYQVVGNTILFIVFLLVFNFILPYFYSYMMAHMLKYGKTIYRSLLFLPSLLSLAVASIIFLWIYNPMAGPVNEIVKMVGGTSPRWFKEPYIVLFSISSIIGWKVFGYNMILLLAAMVSVPREIIEAARLENASDWIIFKKIILPQTSSSAMYVFVITVVFGLQYVMVPVNMLTQGGPDQGSANLVYVIYQYAFVFYQTGKSAAYAMITMMLFTLFLGWRSRVADKKVYYEN</sequence>
<dbReference type="Gene3D" id="1.10.3720.10">
    <property type="entry name" value="MetI-like"/>
    <property type="match status" value="1"/>
</dbReference>
<accession>A0A1G9ZX64</accession>
<dbReference type="STRING" id="349095.SAMN05660299_02410"/>
<dbReference type="Pfam" id="PF00528">
    <property type="entry name" value="BPD_transp_1"/>
    <property type="match status" value="1"/>
</dbReference>
<evidence type="ECO:0000256" key="1">
    <source>
        <dbReference type="ARBA" id="ARBA00004651"/>
    </source>
</evidence>
<organism evidence="9 10">
    <name type="scientific">Megasphaera paucivorans</name>
    <dbReference type="NCBI Taxonomy" id="349095"/>
    <lineage>
        <taxon>Bacteria</taxon>
        <taxon>Bacillati</taxon>
        <taxon>Bacillota</taxon>
        <taxon>Negativicutes</taxon>
        <taxon>Veillonellales</taxon>
        <taxon>Veillonellaceae</taxon>
        <taxon>Megasphaera</taxon>
    </lineage>
</organism>
<feature type="transmembrane region" description="Helical" evidence="7">
    <location>
        <begin position="210"/>
        <end position="228"/>
    </location>
</feature>
<evidence type="ECO:0000256" key="7">
    <source>
        <dbReference type="RuleBase" id="RU363032"/>
    </source>
</evidence>
<evidence type="ECO:0000256" key="3">
    <source>
        <dbReference type="ARBA" id="ARBA00022475"/>
    </source>
</evidence>
<keyword evidence="4 7" id="KW-0812">Transmembrane</keyword>
<feature type="transmembrane region" description="Helical" evidence="7">
    <location>
        <begin position="104"/>
        <end position="125"/>
    </location>
</feature>
<evidence type="ECO:0000256" key="4">
    <source>
        <dbReference type="ARBA" id="ARBA00022692"/>
    </source>
</evidence>
<evidence type="ECO:0000256" key="2">
    <source>
        <dbReference type="ARBA" id="ARBA00022448"/>
    </source>
</evidence>
<dbReference type="GO" id="GO:0055085">
    <property type="term" value="P:transmembrane transport"/>
    <property type="evidence" value="ECO:0007669"/>
    <property type="project" value="InterPro"/>
</dbReference>
<feature type="transmembrane region" description="Helical" evidence="7">
    <location>
        <begin position="70"/>
        <end position="92"/>
    </location>
</feature>
<dbReference type="SUPFAM" id="SSF161098">
    <property type="entry name" value="MetI-like"/>
    <property type="match status" value="1"/>
</dbReference>
<comment type="subcellular location">
    <subcellularLocation>
        <location evidence="1 7">Cell membrane</location>
        <topology evidence="1 7">Multi-pass membrane protein</topology>
    </subcellularLocation>
</comment>
<feature type="transmembrane region" description="Helical" evidence="7">
    <location>
        <begin position="262"/>
        <end position="279"/>
    </location>
</feature>
<dbReference type="GO" id="GO:0005886">
    <property type="term" value="C:plasma membrane"/>
    <property type="evidence" value="ECO:0007669"/>
    <property type="project" value="UniProtKB-SubCell"/>
</dbReference>
<keyword evidence="6 7" id="KW-0472">Membrane</keyword>
<dbReference type="EMBL" id="FNHQ01000033">
    <property type="protein sequence ID" value="SDN25511.1"/>
    <property type="molecule type" value="Genomic_DNA"/>
</dbReference>
<dbReference type="PROSITE" id="PS50928">
    <property type="entry name" value="ABC_TM1"/>
    <property type="match status" value="1"/>
</dbReference>
<feature type="transmembrane region" description="Helical" evidence="7">
    <location>
        <begin position="151"/>
        <end position="180"/>
    </location>
</feature>
<name>A0A1G9ZX64_9FIRM</name>
<dbReference type="RefSeq" id="WP_091652296.1">
    <property type="nucleotide sequence ID" value="NZ_FNHQ01000033.1"/>
</dbReference>
<dbReference type="CDD" id="cd06261">
    <property type="entry name" value="TM_PBP2"/>
    <property type="match status" value="1"/>
</dbReference>
<evidence type="ECO:0000256" key="5">
    <source>
        <dbReference type="ARBA" id="ARBA00022989"/>
    </source>
</evidence>
<gene>
    <name evidence="9" type="ORF">SAMN05660299_02410</name>
</gene>
<dbReference type="OrthoDB" id="9779462at2"/>
<proteinExistence type="inferred from homology"/>